<keyword evidence="1" id="KW-1133">Transmembrane helix</keyword>
<dbReference type="EMBL" id="APBN01000023">
    <property type="protein sequence ID" value="EMT50008.1"/>
    <property type="molecule type" value="Genomic_DNA"/>
</dbReference>
<comment type="caution">
    <text evidence="2">The sequence shown here is derived from an EMBL/GenBank/DDBJ whole genome shotgun (WGS) entry which is preliminary data.</text>
</comment>
<gene>
    <name evidence="2" type="ORF">I532_24512</name>
</gene>
<proteinExistence type="predicted"/>
<dbReference type="AlphaFoldDB" id="M8D9H3"/>
<sequence length="88" mass="10254">MNSEVIYWLPSQEAFLKLSTNRVTVQHVFAAFLNLVKLELFKDSIELKKLFNAPIKKRNVKKENKYSNIITFLSFLTLYGIIIMESIA</sequence>
<keyword evidence="3" id="KW-1185">Reference proteome</keyword>
<evidence type="ECO:0000313" key="3">
    <source>
        <dbReference type="Proteomes" id="UP000012081"/>
    </source>
</evidence>
<accession>M8D9H3</accession>
<reference evidence="2 3" key="1">
    <citation type="submission" date="2013-03" db="EMBL/GenBank/DDBJ databases">
        <title>Assembly of a new bacterial strain Brevibacillus borstelensis AK1.</title>
        <authorList>
            <person name="Rajan I."/>
            <person name="PoliReddy D."/>
            <person name="Sugumar T."/>
            <person name="Rathinam K."/>
            <person name="Alqarawi S."/>
            <person name="Khalil A.B."/>
            <person name="Sivakumar N."/>
        </authorList>
    </citation>
    <scope>NUCLEOTIDE SEQUENCE [LARGE SCALE GENOMIC DNA]</scope>
    <source>
        <strain evidence="2 3">AK1</strain>
    </source>
</reference>
<keyword evidence="1" id="KW-0472">Membrane</keyword>
<dbReference type="PATRIC" id="fig|1300222.3.peg.5152"/>
<evidence type="ECO:0000256" key="1">
    <source>
        <dbReference type="SAM" id="Phobius"/>
    </source>
</evidence>
<dbReference type="Proteomes" id="UP000012081">
    <property type="component" value="Unassembled WGS sequence"/>
</dbReference>
<protein>
    <submittedName>
        <fullName evidence="2">Uncharacterized protein</fullName>
    </submittedName>
</protein>
<name>M8D9H3_9BACL</name>
<organism evidence="2 3">
    <name type="scientific">Brevibacillus borstelensis AK1</name>
    <dbReference type="NCBI Taxonomy" id="1300222"/>
    <lineage>
        <taxon>Bacteria</taxon>
        <taxon>Bacillati</taxon>
        <taxon>Bacillota</taxon>
        <taxon>Bacilli</taxon>
        <taxon>Bacillales</taxon>
        <taxon>Paenibacillaceae</taxon>
        <taxon>Brevibacillus</taxon>
    </lineage>
</organism>
<feature type="transmembrane region" description="Helical" evidence="1">
    <location>
        <begin position="66"/>
        <end position="84"/>
    </location>
</feature>
<keyword evidence="1" id="KW-0812">Transmembrane</keyword>
<evidence type="ECO:0000313" key="2">
    <source>
        <dbReference type="EMBL" id="EMT50008.1"/>
    </source>
</evidence>